<accession>A0ABR2SGD4</accession>
<name>A0ABR2SGD4_9ROSI</name>
<comment type="caution">
    <text evidence="1">The sequence shown here is derived from an EMBL/GenBank/DDBJ whole genome shotgun (WGS) entry which is preliminary data.</text>
</comment>
<evidence type="ECO:0000313" key="1">
    <source>
        <dbReference type="EMBL" id="KAK9024297.1"/>
    </source>
</evidence>
<dbReference type="Pfam" id="PF11152">
    <property type="entry name" value="CCB2_CCB4"/>
    <property type="match status" value="1"/>
</dbReference>
<dbReference type="InterPro" id="IPR044705">
    <property type="entry name" value="CCB4"/>
</dbReference>
<evidence type="ECO:0000313" key="2">
    <source>
        <dbReference type="Proteomes" id="UP001396334"/>
    </source>
</evidence>
<sequence>MVAGRILHIGIPCIPGRPPPPPPPRVPNFPRFIRASSVQPKGGYKGPKPGRDWIADWVSKNDDAVRSLPIYVGGASLLAVLFNRAVSGIAPVADASSSQSRSDLLTLGLAVTNVLAGLVWLSIRPKSIIPVEPQGVECQVIYSHLPESVVSEILWAWESLSTVTCCRSLVIVYDSQCIVQIGVAAKSMNDGEPFAVDAAKLMQGSLCQGVLKSGAQSYLANLSLYPGRSELPFLPSNTQAVILQPLGDRGIAILGGDTIRGFTTSDQAWITYIGEKLDATLAKYMSNIPLMPQTLFKILRFPRQCFMKLRTEDIQMQGHTCCHLKFPFSNKNITCNDMFLAVENVPVGCV</sequence>
<proteinExistence type="predicted"/>
<gene>
    <name evidence="1" type="ORF">V6N11_004466</name>
</gene>
<keyword evidence="2" id="KW-1185">Reference proteome</keyword>
<dbReference type="EMBL" id="JBBPBN010000015">
    <property type="protein sequence ID" value="KAK9024297.1"/>
    <property type="molecule type" value="Genomic_DNA"/>
</dbReference>
<dbReference type="PANTHER" id="PTHR34943">
    <property type="match status" value="1"/>
</dbReference>
<reference evidence="1 2" key="1">
    <citation type="journal article" date="2024" name="G3 (Bethesda)">
        <title>Genome assembly of Hibiscus sabdariffa L. provides insights into metabolisms of medicinal natural products.</title>
        <authorList>
            <person name="Kim T."/>
        </authorList>
    </citation>
    <scope>NUCLEOTIDE SEQUENCE [LARGE SCALE GENOMIC DNA]</scope>
    <source>
        <strain evidence="1">TK-2024</strain>
        <tissue evidence="1">Old leaves</tissue>
    </source>
</reference>
<dbReference type="InterPro" id="IPR021325">
    <property type="entry name" value="CCB2/CCB4"/>
</dbReference>
<dbReference type="PANTHER" id="PTHR34943:SF2">
    <property type="entry name" value="PROTEIN COFACTOR ASSEMBLY OF COMPLEX C SUBUNIT B CCB4, CHLOROPLASTIC"/>
    <property type="match status" value="1"/>
</dbReference>
<dbReference type="Proteomes" id="UP001396334">
    <property type="component" value="Unassembled WGS sequence"/>
</dbReference>
<protein>
    <recommendedName>
        <fullName evidence="3">Protein COFACTOR ASSEMBLY OF COMPLEX C SUBUNIT B CCB4, chloroplastic</fullName>
    </recommendedName>
</protein>
<evidence type="ECO:0008006" key="3">
    <source>
        <dbReference type="Google" id="ProtNLM"/>
    </source>
</evidence>
<organism evidence="1 2">
    <name type="scientific">Hibiscus sabdariffa</name>
    <name type="common">roselle</name>
    <dbReference type="NCBI Taxonomy" id="183260"/>
    <lineage>
        <taxon>Eukaryota</taxon>
        <taxon>Viridiplantae</taxon>
        <taxon>Streptophyta</taxon>
        <taxon>Embryophyta</taxon>
        <taxon>Tracheophyta</taxon>
        <taxon>Spermatophyta</taxon>
        <taxon>Magnoliopsida</taxon>
        <taxon>eudicotyledons</taxon>
        <taxon>Gunneridae</taxon>
        <taxon>Pentapetalae</taxon>
        <taxon>rosids</taxon>
        <taxon>malvids</taxon>
        <taxon>Malvales</taxon>
        <taxon>Malvaceae</taxon>
        <taxon>Malvoideae</taxon>
        <taxon>Hibiscus</taxon>
    </lineage>
</organism>